<name>A0A368E452_9PROT</name>
<dbReference type="Proteomes" id="UP000252132">
    <property type="component" value="Unassembled WGS sequence"/>
</dbReference>
<evidence type="ECO:0000313" key="3">
    <source>
        <dbReference type="Proteomes" id="UP000252132"/>
    </source>
</evidence>
<comment type="caution">
    <text evidence="2">The sequence shown here is derived from an EMBL/GenBank/DDBJ whole genome shotgun (WGS) entry which is preliminary data.</text>
</comment>
<dbReference type="EMBL" id="QOQF01000002">
    <property type="protein sequence ID" value="RCL78215.1"/>
    <property type="molecule type" value="Genomic_DNA"/>
</dbReference>
<reference evidence="2 3" key="1">
    <citation type="journal article" date="2018" name="Microbiome">
        <title>Fine metagenomic profile of the Mediterranean stratified and mixed water columns revealed by assembly and recruitment.</title>
        <authorList>
            <person name="Haro-Moreno J.M."/>
            <person name="Lopez-Perez M."/>
            <person name="De La Torre J.R."/>
            <person name="Picazo A."/>
            <person name="Camacho A."/>
            <person name="Rodriguez-Valera F."/>
        </authorList>
    </citation>
    <scope>NUCLEOTIDE SEQUENCE [LARGE SCALE GENOMIC DNA]</scope>
    <source>
        <strain evidence="2">MED-G55</strain>
    </source>
</reference>
<evidence type="ECO:0000256" key="1">
    <source>
        <dbReference type="SAM" id="MobiDB-lite"/>
    </source>
</evidence>
<gene>
    <name evidence="2" type="ORF">DBW69_00665</name>
</gene>
<sequence length="132" mass="15092">MQFLKMLFTWWNGATLGTALFTSRRGRLIGMDDQGNKYYVDKKNQSLNGKVRRWVIYDGDVEASRVPPEWHAWLHYTVDTPPSEAMPARNSWEKPHQVNMTGTSQAHKPKGSLLDDVPESAEGVGYQAWKPE</sequence>
<accession>A0A368E452</accession>
<dbReference type="GO" id="GO:0006979">
    <property type="term" value="P:response to oxidative stress"/>
    <property type="evidence" value="ECO:0007669"/>
    <property type="project" value="TreeGrafter"/>
</dbReference>
<feature type="region of interest" description="Disordered" evidence="1">
    <location>
        <begin position="95"/>
        <end position="132"/>
    </location>
</feature>
<dbReference type="AlphaFoldDB" id="A0A368E452"/>
<dbReference type="PANTHER" id="PTHR12910">
    <property type="entry name" value="NADH-UBIQUINONE OXIDOREDUCTASE SUBUNIT B17.2"/>
    <property type="match status" value="1"/>
</dbReference>
<proteinExistence type="predicted"/>
<dbReference type="PANTHER" id="PTHR12910:SF2">
    <property type="entry name" value="NADH DEHYDROGENASE [UBIQUINONE] 1 ALPHA SUBCOMPLEX SUBUNIT 12"/>
    <property type="match status" value="1"/>
</dbReference>
<dbReference type="InterPro" id="IPR007763">
    <property type="entry name" value="NDUFA12"/>
</dbReference>
<dbReference type="Pfam" id="PF05071">
    <property type="entry name" value="NDUFA12"/>
    <property type="match status" value="1"/>
</dbReference>
<dbReference type="GO" id="GO:0045271">
    <property type="term" value="C:respiratory chain complex I"/>
    <property type="evidence" value="ECO:0007669"/>
    <property type="project" value="InterPro"/>
</dbReference>
<organism evidence="2 3">
    <name type="scientific">PS1 clade bacterium</name>
    <dbReference type="NCBI Taxonomy" id="2175152"/>
    <lineage>
        <taxon>Bacteria</taxon>
        <taxon>Pseudomonadati</taxon>
        <taxon>Pseudomonadota</taxon>
        <taxon>Alphaproteobacteria</taxon>
        <taxon>PS1 clade</taxon>
    </lineage>
</organism>
<dbReference type="NCBIfam" id="NF006040">
    <property type="entry name" value="PRK08183.1"/>
    <property type="match status" value="1"/>
</dbReference>
<evidence type="ECO:0000313" key="2">
    <source>
        <dbReference type="EMBL" id="RCL78215.1"/>
    </source>
</evidence>
<protein>
    <submittedName>
        <fullName evidence="2">NADH:ubiquinone oxidoreductase subunit NDUFA12</fullName>
    </submittedName>
</protein>
<keyword evidence="2" id="KW-0830">Ubiquinone</keyword>